<dbReference type="CDD" id="cd07304">
    <property type="entry name" value="Chorismate_synthase"/>
    <property type="match status" value="1"/>
</dbReference>
<keyword evidence="5" id="KW-0028">Amino-acid biosynthesis</keyword>
<dbReference type="Pfam" id="PF01264">
    <property type="entry name" value="Chorismate_synt"/>
    <property type="match status" value="1"/>
</dbReference>
<evidence type="ECO:0000256" key="6">
    <source>
        <dbReference type="ARBA" id="ARBA00023141"/>
    </source>
</evidence>
<dbReference type="PROSITE" id="PS00789">
    <property type="entry name" value="CHORISMATE_SYNTHASE_3"/>
    <property type="match status" value="1"/>
</dbReference>
<dbReference type="InterPro" id="IPR035904">
    <property type="entry name" value="Chorismate_synth_AroC_sf"/>
</dbReference>
<dbReference type="GO" id="GO:0008652">
    <property type="term" value="P:amino acid biosynthetic process"/>
    <property type="evidence" value="ECO:0007669"/>
    <property type="project" value="UniProtKB-KW"/>
</dbReference>
<dbReference type="EMBL" id="CP003545">
    <property type="protein sequence ID" value="AFP84306.1"/>
    <property type="molecule type" value="Genomic_DNA"/>
</dbReference>
<dbReference type="HOGENOM" id="CLU_034547_0_2_6"/>
<name>J3VQS3_CARRU</name>
<dbReference type="KEGG" id="crv:A357_096"/>
<dbReference type="AlphaFoldDB" id="J3VQS3"/>
<comment type="pathway">
    <text evidence="2">Metabolic intermediate biosynthesis; chorismate biosynthesis; chorismate from D-erythrose 4-phosphate and phosphoenolpyruvate: step 7/7.</text>
</comment>
<dbReference type="Proteomes" id="UP000003935">
    <property type="component" value="Chromosome"/>
</dbReference>
<keyword evidence="7" id="KW-0456">Lyase</keyword>
<evidence type="ECO:0000256" key="8">
    <source>
        <dbReference type="NCBIfam" id="TIGR00033"/>
    </source>
</evidence>
<accession>J3VQS3</accession>
<dbReference type="PANTHER" id="PTHR21085">
    <property type="entry name" value="CHORISMATE SYNTHASE"/>
    <property type="match status" value="1"/>
</dbReference>
<dbReference type="GO" id="GO:0009073">
    <property type="term" value="P:aromatic amino acid family biosynthetic process"/>
    <property type="evidence" value="ECO:0007669"/>
    <property type="project" value="UniProtKB-KW"/>
</dbReference>
<dbReference type="OrthoDB" id="9771806at2"/>
<evidence type="ECO:0000256" key="5">
    <source>
        <dbReference type="ARBA" id="ARBA00022605"/>
    </source>
</evidence>
<keyword evidence="6" id="KW-0057">Aromatic amino acid biosynthesis</keyword>
<evidence type="ECO:0000256" key="4">
    <source>
        <dbReference type="ARBA" id="ARBA00013036"/>
    </source>
</evidence>
<dbReference type="PATRIC" id="fig|1202540.3.peg.81"/>
<dbReference type="SUPFAM" id="SSF103263">
    <property type="entry name" value="Chorismate synthase, AroC"/>
    <property type="match status" value="1"/>
</dbReference>
<dbReference type="PIRSF" id="PIRSF001456">
    <property type="entry name" value="Chorismate_synth"/>
    <property type="match status" value="1"/>
</dbReference>
<evidence type="ECO:0000256" key="7">
    <source>
        <dbReference type="ARBA" id="ARBA00023239"/>
    </source>
</evidence>
<gene>
    <name evidence="9" type="primary">aroC</name>
    <name evidence="9" type="ORF">A357_096</name>
</gene>
<reference evidence="9 10" key="1">
    <citation type="journal article" date="2012" name="Mol. Biol. Evol.">
        <title>Genome reduction and co-evolution between the primary and secondary bacterial symbionts of psyllids.</title>
        <authorList>
            <person name="Sloan D.B."/>
            <person name="Moran N.A."/>
        </authorList>
    </citation>
    <scope>NUCLEOTIDE SEQUENCE [LARGE SCALE GENOMIC DNA]</scope>
    <source>
        <strain evidence="9 10">PC</strain>
    </source>
</reference>
<dbReference type="GO" id="GO:0004107">
    <property type="term" value="F:chorismate synthase activity"/>
    <property type="evidence" value="ECO:0007669"/>
    <property type="project" value="UniProtKB-UniRule"/>
</dbReference>
<dbReference type="InterPro" id="IPR000453">
    <property type="entry name" value="Chorismate_synth"/>
</dbReference>
<dbReference type="GO" id="GO:0009423">
    <property type="term" value="P:chorismate biosynthetic process"/>
    <property type="evidence" value="ECO:0007669"/>
    <property type="project" value="UniProtKB-UniRule"/>
</dbReference>
<dbReference type="InterPro" id="IPR020541">
    <property type="entry name" value="Chorismate_synthase_CS"/>
</dbReference>
<dbReference type="Gene3D" id="3.60.150.10">
    <property type="entry name" value="Chorismate synthase AroC"/>
    <property type="match status" value="1"/>
</dbReference>
<dbReference type="STRING" id="1202540.A357_096"/>
<proteinExistence type="inferred from homology"/>
<dbReference type="PANTHER" id="PTHR21085:SF0">
    <property type="entry name" value="CHORISMATE SYNTHASE"/>
    <property type="match status" value="1"/>
</dbReference>
<evidence type="ECO:0000313" key="9">
    <source>
        <dbReference type="EMBL" id="AFP84306.1"/>
    </source>
</evidence>
<dbReference type="NCBIfam" id="NF003793">
    <property type="entry name" value="PRK05382.1"/>
    <property type="match status" value="1"/>
</dbReference>
<organism evidence="9 10">
    <name type="scientific">Candidatus Carsonella ruddii PC isolate NHV</name>
    <dbReference type="NCBI Taxonomy" id="1202540"/>
    <lineage>
        <taxon>Bacteria</taxon>
        <taxon>Pseudomonadati</taxon>
        <taxon>Pseudomonadota</taxon>
        <taxon>Gammaproteobacteria</taxon>
        <taxon>Oceanospirillales</taxon>
        <taxon>Halomonadaceae</taxon>
        <taxon>Zymobacter group</taxon>
        <taxon>Candidatus Carsonella</taxon>
    </lineage>
</organism>
<dbReference type="EC" id="4.2.3.5" evidence="4 8"/>
<evidence type="ECO:0000256" key="1">
    <source>
        <dbReference type="ARBA" id="ARBA00001914"/>
    </source>
</evidence>
<dbReference type="GO" id="GO:0005829">
    <property type="term" value="C:cytosol"/>
    <property type="evidence" value="ECO:0007669"/>
    <property type="project" value="TreeGrafter"/>
</dbReference>
<comment type="cofactor">
    <cofactor evidence="1">
        <name>FMNH2</name>
        <dbReference type="ChEBI" id="CHEBI:57618"/>
    </cofactor>
</comment>
<dbReference type="GO" id="GO:0010181">
    <property type="term" value="F:FMN binding"/>
    <property type="evidence" value="ECO:0007669"/>
    <property type="project" value="TreeGrafter"/>
</dbReference>
<evidence type="ECO:0000256" key="2">
    <source>
        <dbReference type="ARBA" id="ARBA00005044"/>
    </source>
</evidence>
<protein>
    <recommendedName>
        <fullName evidence="4 8">Chorismate synthase</fullName>
        <ecNumber evidence="4 8">4.2.3.5</ecNumber>
    </recommendedName>
</protein>
<dbReference type="UniPathway" id="UPA00053">
    <property type="reaction ID" value="UER00090"/>
</dbReference>
<evidence type="ECO:0000256" key="3">
    <source>
        <dbReference type="ARBA" id="ARBA00008014"/>
    </source>
</evidence>
<evidence type="ECO:0000313" key="10">
    <source>
        <dbReference type="Proteomes" id="UP000003935"/>
    </source>
</evidence>
<dbReference type="NCBIfam" id="TIGR00033">
    <property type="entry name" value="aroC"/>
    <property type="match status" value="1"/>
</dbReference>
<sequence>MNNSFGEIIKISTFGESHGLIIGALIDGFFSNYYINEKYIQKNLNLRKPFTSLFSTQRKENDKIKIFTGIFKNKSTGAPILMLIKNSDKKSSDYDNISFNFRPGHADYTYFLKYKFRDYRGGGRSSARETACRVASGCLFKNLLYNKGIIIRSYIKKIGYLKINFKYWNYILNRFFLNLLFINEVKDVINNCKNSCNSLSAEIITVINGIEPSLGDPIYKKINSIISSYLLSINATKSINFGFNFKNKNSVQVKDEIRNIGFTSNNNGGILAGITNGQPLIIKIVFKPTSSTSKNIKSINEKFKNIVNKTYGRHDPCVGLRAIPVIESMLYSILINKIIKKKIYE</sequence>
<dbReference type="RefSeq" id="WP_014887605.1">
    <property type="nucleotide sequence ID" value="NC_018418.1"/>
</dbReference>
<comment type="similarity">
    <text evidence="3">Belongs to the chorismate synthase family.</text>
</comment>